<keyword evidence="4 7" id="KW-0560">Oxidoreductase</keyword>
<dbReference type="GO" id="GO:0004497">
    <property type="term" value="F:monooxygenase activity"/>
    <property type="evidence" value="ECO:0007669"/>
    <property type="project" value="UniProtKB-KW"/>
</dbReference>
<dbReference type="PRINTS" id="PR00359">
    <property type="entry name" value="BP450"/>
</dbReference>
<protein>
    <submittedName>
        <fullName evidence="8">Cytochrome P450</fullName>
    </submittedName>
</protein>
<evidence type="ECO:0000256" key="6">
    <source>
        <dbReference type="ARBA" id="ARBA00023033"/>
    </source>
</evidence>
<dbReference type="Proteomes" id="UP000004508">
    <property type="component" value="Unassembled WGS sequence"/>
</dbReference>
<dbReference type="InParanoid" id="D6TEN1"/>
<dbReference type="InterPro" id="IPR002397">
    <property type="entry name" value="Cyt_P450_B"/>
</dbReference>
<sequence length="450" mass="51646">MLFLRDLGQFATLQIDAVMLWTGVADSDYVFCSQKGESALEHTDRGRQVTSLDPRSLQDQLLYPHACFTALREKHGPLMYNNAARFWEAFDYELVHFIANQHELFSSDSVKYAAERGVDEFQSMLNTDPPRHRQLRSLVSQAFTPRTLAQLAPRIAEITQSLLDDVIERGRMDVIADLSFPLPVIVIAELLGVPSEDRVQFKQWSDELVMGEYGEFASEEREEYERRARERFRKTLDTIYDYFRVVIAQRRREPRHDLISELIAAQIEGEYLTEQELLSFCALLLVAGNITTTNLIGNAILCFDEHPEVMERLRREPDFMPAAIEEVLRYRSPVTGIGRFATQDIILRDRHIRPGDFVIGWVACANHDPAQFPEPGTFDITRTPNRHVSFGHGIHFCLGAPLARLETKIALNIMLERLHALRRNHDLPLPPAHSSFIYGAKSLPILFEER</sequence>
<dbReference type="PANTHER" id="PTHR46696:SF1">
    <property type="entry name" value="CYTOCHROME P450 YJIB-RELATED"/>
    <property type="match status" value="1"/>
</dbReference>
<keyword evidence="3 7" id="KW-0479">Metal-binding</keyword>
<organism evidence="8 9">
    <name type="scientific">Ktedonobacter racemifer DSM 44963</name>
    <dbReference type="NCBI Taxonomy" id="485913"/>
    <lineage>
        <taxon>Bacteria</taxon>
        <taxon>Bacillati</taxon>
        <taxon>Chloroflexota</taxon>
        <taxon>Ktedonobacteria</taxon>
        <taxon>Ktedonobacterales</taxon>
        <taxon>Ktedonobacteraceae</taxon>
        <taxon>Ktedonobacter</taxon>
    </lineage>
</organism>
<proteinExistence type="inferred from homology"/>
<dbReference type="PRINTS" id="PR00385">
    <property type="entry name" value="P450"/>
</dbReference>
<keyword evidence="9" id="KW-1185">Reference proteome</keyword>
<evidence type="ECO:0000313" key="8">
    <source>
        <dbReference type="EMBL" id="EFH88480.1"/>
    </source>
</evidence>
<dbReference type="InterPro" id="IPR001128">
    <property type="entry name" value="Cyt_P450"/>
</dbReference>
<dbReference type="STRING" id="485913.Krac_9954"/>
<name>D6TEN1_KTERA</name>
<evidence type="ECO:0000256" key="1">
    <source>
        <dbReference type="ARBA" id="ARBA00010617"/>
    </source>
</evidence>
<evidence type="ECO:0000313" key="9">
    <source>
        <dbReference type="Proteomes" id="UP000004508"/>
    </source>
</evidence>
<dbReference type="PANTHER" id="PTHR46696">
    <property type="entry name" value="P450, PUTATIVE (EUROFUNG)-RELATED"/>
    <property type="match status" value="1"/>
</dbReference>
<gene>
    <name evidence="8" type="ORF">Krac_9954</name>
</gene>
<keyword evidence="5 7" id="KW-0408">Iron</keyword>
<dbReference type="eggNOG" id="COG2124">
    <property type="taxonomic scope" value="Bacteria"/>
</dbReference>
<accession>D6TEN1</accession>
<dbReference type="GO" id="GO:0020037">
    <property type="term" value="F:heme binding"/>
    <property type="evidence" value="ECO:0007669"/>
    <property type="project" value="InterPro"/>
</dbReference>
<evidence type="ECO:0000256" key="5">
    <source>
        <dbReference type="ARBA" id="ARBA00023004"/>
    </source>
</evidence>
<dbReference type="InterPro" id="IPR017972">
    <property type="entry name" value="Cyt_P450_CS"/>
</dbReference>
<reference evidence="8 9" key="1">
    <citation type="journal article" date="2011" name="Stand. Genomic Sci.">
        <title>Non-contiguous finished genome sequence and contextual data of the filamentous soil bacterium Ktedonobacter racemifer type strain (SOSP1-21).</title>
        <authorList>
            <person name="Chang Y.J."/>
            <person name="Land M."/>
            <person name="Hauser L."/>
            <person name="Chertkov O."/>
            <person name="Del Rio T.G."/>
            <person name="Nolan M."/>
            <person name="Copeland A."/>
            <person name="Tice H."/>
            <person name="Cheng J.F."/>
            <person name="Lucas S."/>
            <person name="Han C."/>
            <person name="Goodwin L."/>
            <person name="Pitluck S."/>
            <person name="Ivanova N."/>
            <person name="Ovchinikova G."/>
            <person name="Pati A."/>
            <person name="Chen A."/>
            <person name="Palaniappan K."/>
            <person name="Mavromatis K."/>
            <person name="Liolios K."/>
            <person name="Brettin T."/>
            <person name="Fiebig A."/>
            <person name="Rohde M."/>
            <person name="Abt B."/>
            <person name="Goker M."/>
            <person name="Detter J.C."/>
            <person name="Woyke T."/>
            <person name="Bristow J."/>
            <person name="Eisen J.A."/>
            <person name="Markowitz V."/>
            <person name="Hugenholtz P."/>
            <person name="Kyrpides N.C."/>
            <person name="Klenk H.P."/>
            <person name="Lapidus A."/>
        </authorList>
    </citation>
    <scope>NUCLEOTIDE SEQUENCE [LARGE SCALE GENOMIC DNA]</scope>
    <source>
        <strain evidence="9">DSM 44963</strain>
    </source>
</reference>
<dbReference type="Pfam" id="PF00067">
    <property type="entry name" value="p450"/>
    <property type="match status" value="1"/>
</dbReference>
<comment type="caution">
    <text evidence="8">The sequence shown here is derived from an EMBL/GenBank/DDBJ whole genome shotgun (WGS) entry which is preliminary data.</text>
</comment>
<evidence type="ECO:0000256" key="4">
    <source>
        <dbReference type="ARBA" id="ARBA00023002"/>
    </source>
</evidence>
<dbReference type="GO" id="GO:0016705">
    <property type="term" value="F:oxidoreductase activity, acting on paired donors, with incorporation or reduction of molecular oxygen"/>
    <property type="evidence" value="ECO:0007669"/>
    <property type="project" value="InterPro"/>
</dbReference>
<dbReference type="EMBL" id="ADVG01000001">
    <property type="protein sequence ID" value="EFH88480.1"/>
    <property type="molecule type" value="Genomic_DNA"/>
</dbReference>
<dbReference type="PROSITE" id="PS00086">
    <property type="entry name" value="CYTOCHROME_P450"/>
    <property type="match status" value="1"/>
</dbReference>
<dbReference type="Gene3D" id="1.10.630.10">
    <property type="entry name" value="Cytochrome P450"/>
    <property type="match status" value="1"/>
</dbReference>
<dbReference type="InterPro" id="IPR036396">
    <property type="entry name" value="Cyt_P450_sf"/>
</dbReference>
<dbReference type="CDD" id="cd11032">
    <property type="entry name" value="P450_EryK-like"/>
    <property type="match status" value="1"/>
</dbReference>
<dbReference type="SUPFAM" id="SSF48264">
    <property type="entry name" value="Cytochrome P450"/>
    <property type="match status" value="1"/>
</dbReference>
<evidence type="ECO:0000256" key="2">
    <source>
        <dbReference type="ARBA" id="ARBA00022617"/>
    </source>
</evidence>
<dbReference type="AlphaFoldDB" id="D6TEN1"/>
<dbReference type="GO" id="GO:0005506">
    <property type="term" value="F:iron ion binding"/>
    <property type="evidence" value="ECO:0007669"/>
    <property type="project" value="InterPro"/>
</dbReference>
<keyword evidence="6 7" id="KW-0503">Monooxygenase</keyword>
<comment type="similarity">
    <text evidence="1 7">Belongs to the cytochrome P450 family.</text>
</comment>
<keyword evidence="2 7" id="KW-0349">Heme</keyword>
<evidence type="ECO:0000256" key="3">
    <source>
        <dbReference type="ARBA" id="ARBA00022723"/>
    </source>
</evidence>
<dbReference type="FunFam" id="1.10.630.10:FF:000018">
    <property type="entry name" value="Cytochrome P450 monooxygenase"/>
    <property type="match status" value="1"/>
</dbReference>
<evidence type="ECO:0000256" key="7">
    <source>
        <dbReference type="RuleBase" id="RU000461"/>
    </source>
</evidence>